<accession>A0A2V1HSW6</accession>
<keyword evidence="3" id="KW-1185">Reference proteome</keyword>
<dbReference type="Gene3D" id="3.40.50.300">
    <property type="entry name" value="P-loop containing nucleotide triphosphate hydrolases"/>
    <property type="match status" value="1"/>
</dbReference>
<dbReference type="AlphaFoldDB" id="A0A2V1HSW6"/>
<dbReference type="SUPFAM" id="SSF52540">
    <property type="entry name" value="P-loop containing nucleoside triphosphate hydrolases"/>
    <property type="match status" value="1"/>
</dbReference>
<dbReference type="InterPro" id="IPR050678">
    <property type="entry name" value="DNA_Partitioning_ATPase"/>
</dbReference>
<dbReference type="Pfam" id="PF13614">
    <property type="entry name" value="AAA_31"/>
    <property type="match status" value="1"/>
</dbReference>
<evidence type="ECO:0000313" key="2">
    <source>
        <dbReference type="EMBL" id="PVZ93174.1"/>
    </source>
</evidence>
<dbReference type="PANTHER" id="PTHR13696:SF99">
    <property type="entry name" value="COBYRINIC ACID AC-DIAMIDE SYNTHASE"/>
    <property type="match status" value="1"/>
</dbReference>
<sequence>MAPSVTAIGNRKGGVGKTSVTLGLANALTLLSKKVLIIDLDPQADITDTLGATGEFNIFDVLYAGEAGSLGQAVVGTEWAGVSVVPGTGDLARIDTENLVAAEMRLRAAIQGATELEQFDHILIDLPPALGRLTLNGLMAANEVLVVAEPAAYSVRGVSEFLETVQKIQAAPYLNPDLRFGGIVVNKVSSPVTQEHAFQIEQLKEAFGDAVHEPYLPLRTAMQDAQSAGIPLAKLGTRGAMILTERFVEHARRINGGR</sequence>
<dbReference type="RefSeq" id="WP_116757940.1">
    <property type="nucleotide sequence ID" value="NZ_JBHUEX010000003.1"/>
</dbReference>
<evidence type="ECO:0000259" key="1">
    <source>
        <dbReference type="Pfam" id="PF13614"/>
    </source>
</evidence>
<dbReference type="PANTHER" id="PTHR13696">
    <property type="entry name" value="P-LOOP CONTAINING NUCLEOSIDE TRIPHOSPHATE HYDROLASE"/>
    <property type="match status" value="1"/>
</dbReference>
<dbReference type="InterPro" id="IPR027417">
    <property type="entry name" value="P-loop_NTPase"/>
</dbReference>
<comment type="caution">
    <text evidence="2">The sequence shown here is derived from an EMBL/GenBank/DDBJ whole genome shotgun (WGS) entry which is preliminary data.</text>
</comment>
<organism evidence="2 3">
    <name type="scientific">Amnibacterium flavum</name>
    <dbReference type="NCBI Taxonomy" id="2173173"/>
    <lineage>
        <taxon>Bacteria</taxon>
        <taxon>Bacillati</taxon>
        <taxon>Actinomycetota</taxon>
        <taxon>Actinomycetes</taxon>
        <taxon>Micrococcales</taxon>
        <taxon>Microbacteriaceae</taxon>
        <taxon>Amnibacterium</taxon>
    </lineage>
</organism>
<dbReference type="CDD" id="cd02042">
    <property type="entry name" value="ParAB_family"/>
    <property type="match status" value="1"/>
</dbReference>
<protein>
    <submittedName>
        <fullName evidence="2">Chromosome partitioning protein</fullName>
    </submittedName>
</protein>
<feature type="domain" description="AAA" evidence="1">
    <location>
        <begin position="5"/>
        <end position="179"/>
    </location>
</feature>
<dbReference type="InterPro" id="IPR025669">
    <property type="entry name" value="AAA_dom"/>
</dbReference>
<dbReference type="CDD" id="cd01983">
    <property type="entry name" value="SIMIBI"/>
    <property type="match status" value="1"/>
</dbReference>
<proteinExistence type="predicted"/>
<reference evidence="2 3" key="1">
    <citation type="submission" date="2018-05" db="EMBL/GenBank/DDBJ databases">
        <title>Amnibacterium sp. M8JJ-5, whole genome shotgun sequence.</title>
        <authorList>
            <person name="Tuo L."/>
        </authorList>
    </citation>
    <scope>NUCLEOTIDE SEQUENCE [LARGE SCALE GENOMIC DNA]</scope>
    <source>
        <strain evidence="2 3">M8JJ-5</strain>
    </source>
</reference>
<dbReference type="EMBL" id="QEOP01000006">
    <property type="protein sequence ID" value="PVZ93174.1"/>
    <property type="molecule type" value="Genomic_DNA"/>
</dbReference>
<dbReference type="OrthoDB" id="4537985at2"/>
<dbReference type="Proteomes" id="UP000244893">
    <property type="component" value="Unassembled WGS sequence"/>
</dbReference>
<evidence type="ECO:0000313" key="3">
    <source>
        <dbReference type="Proteomes" id="UP000244893"/>
    </source>
</evidence>
<name>A0A2V1HSW6_9MICO</name>
<gene>
    <name evidence="2" type="ORF">DDQ50_16760</name>
</gene>